<protein>
    <recommendedName>
        <fullName evidence="4">Peptidase A1 domain-containing protein</fullName>
    </recommendedName>
</protein>
<feature type="domain" description="Peptidase A1" evidence="4">
    <location>
        <begin position="24"/>
        <end position="373"/>
    </location>
</feature>
<feature type="transmembrane region" description="Helical" evidence="3">
    <location>
        <begin position="401"/>
        <end position="428"/>
    </location>
</feature>
<dbReference type="InterPro" id="IPR001461">
    <property type="entry name" value="Aspartic_peptidase_A1"/>
</dbReference>
<evidence type="ECO:0000256" key="3">
    <source>
        <dbReference type="SAM" id="Phobius"/>
    </source>
</evidence>
<evidence type="ECO:0000313" key="5">
    <source>
        <dbReference type="EMBL" id="UJO23459.1"/>
    </source>
</evidence>
<keyword evidence="6" id="KW-1185">Reference proteome</keyword>
<evidence type="ECO:0000313" key="6">
    <source>
        <dbReference type="Proteomes" id="UP000756132"/>
    </source>
</evidence>
<dbReference type="EMBL" id="CP090173">
    <property type="protein sequence ID" value="UJO23459.1"/>
    <property type="molecule type" value="Genomic_DNA"/>
</dbReference>
<dbReference type="RefSeq" id="XP_047767825.1">
    <property type="nucleotide sequence ID" value="XM_047911743.1"/>
</dbReference>
<dbReference type="GO" id="GO:0000324">
    <property type="term" value="C:fungal-type vacuole"/>
    <property type="evidence" value="ECO:0007669"/>
    <property type="project" value="TreeGrafter"/>
</dbReference>
<evidence type="ECO:0000256" key="2">
    <source>
        <dbReference type="SAM" id="MobiDB-lite"/>
    </source>
</evidence>
<name>A0A9Q8PIU8_PASFU</name>
<dbReference type="PANTHER" id="PTHR47966:SF51">
    <property type="entry name" value="BETA-SITE APP-CLEAVING ENZYME, ISOFORM A-RELATED"/>
    <property type="match status" value="1"/>
</dbReference>
<dbReference type="Proteomes" id="UP000756132">
    <property type="component" value="Chromosome 11"/>
</dbReference>
<gene>
    <name evidence="5" type="ORF">CLAFUR5_12595</name>
</gene>
<keyword evidence="3" id="KW-0812">Transmembrane</keyword>
<feature type="compositionally biased region" description="Basic and acidic residues" evidence="2">
    <location>
        <begin position="464"/>
        <end position="479"/>
    </location>
</feature>
<dbReference type="Pfam" id="PF00026">
    <property type="entry name" value="Asp"/>
    <property type="match status" value="1"/>
</dbReference>
<evidence type="ECO:0000256" key="1">
    <source>
        <dbReference type="ARBA" id="ARBA00007447"/>
    </source>
</evidence>
<proteinExistence type="inferred from homology"/>
<dbReference type="InterPro" id="IPR021109">
    <property type="entry name" value="Peptidase_aspartic_dom_sf"/>
</dbReference>
<reference evidence="5" key="2">
    <citation type="journal article" date="2022" name="Microb. Genom.">
        <title>A chromosome-scale genome assembly of the tomato pathogen Cladosporium fulvum reveals a compartmentalized genome architecture and the presence of a dispensable chromosome.</title>
        <authorList>
            <person name="Zaccaron A.Z."/>
            <person name="Chen L.H."/>
            <person name="Samaras A."/>
            <person name="Stergiopoulos I."/>
        </authorList>
    </citation>
    <scope>NUCLEOTIDE SEQUENCE</scope>
    <source>
        <strain evidence="5">Race5_Kim</strain>
    </source>
</reference>
<reference evidence="5" key="1">
    <citation type="submission" date="2021-12" db="EMBL/GenBank/DDBJ databases">
        <authorList>
            <person name="Zaccaron A."/>
            <person name="Stergiopoulos I."/>
        </authorList>
    </citation>
    <scope>NUCLEOTIDE SEQUENCE</scope>
    <source>
        <strain evidence="5">Race5_Kim</strain>
    </source>
</reference>
<dbReference type="CDD" id="cd05471">
    <property type="entry name" value="pepsin_like"/>
    <property type="match status" value="1"/>
</dbReference>
<accession>A0A9Q8PIU8</accession>
<keyword evidence="3" id="KW-1133">Transmembrane helix</keyword>
<dbReference type="Gene3D" id="2.40.70.10">
    <property type="entry name" value="Acid Proteases"/>
    <property type="match status" value="2"/>
</dbReference>
<feature type="region of interest" description="Disordered" evidence="2">
    <location>
        <begin position="449"/>
        <end position="505"/>
    </location>
</feature>
<dbReference type="GeneID" id="71992473"/>
<keyword evidence="3" id="KW-0472">Membrane</keyword>
<dbReference type="OrthoDB" id="4074350at2759"/>
<dbReference type="SUPFAM" id="SSF50630">
    <property type="entry name" value="Acid proteases"/>
    <property type="match status" value="1"/>
</dbReference>
<dbReference type="PRINTS" id="PR00792">
    <property type="entry name" value="PEPSIN"/>
</dbReference>
<comment type="similarity">
    <text evidence="1">Belongs to the peptidase A1 family.</text>
</comment>
<dbReference type="AlphaFoldDB" id="A0A9Q8PIU8"/>
<organism evidence="5 6">
    <name type="scientific">Passalora fulva</name>
    <name type="common">Tomato leaf mold</name>
    <name type="synonym">Cladosporium fulvum</name>
    <dbReference type="NCBI Taxonomy" id="5499"/>
    <lineage>
        <taxon>Eukaryota</taxon>
        <taxon>Fungi</taxon>
        <taxon>Dikarya</taxon>
        <taxon>Ascomycota</taxon>
        <taxon>Pezizomycotina</taxon>
        <taxon>Dothideomycetes</taxon>
        <taxon>Dothideomycetidae</taxon>
        <taxon>Mycosphaerellales</taxon>
        <taxon>Mycosphaerellaceae</taxon>
        <taxon>Fulvia</taxon>
    </lineage>
</organism>
<dbReference type="InterPro" id="IPR034164">
    <property type="entry name" value="Pepsin-like_dom"/>
</dbReference>
<dbReference type="GO" id="GO:0004190">
    <property type="term" value="F:aspartic-type endopeptidase activity"/>
    <property type="evidence" value="ECO:0007669"/>
    <property type="project" value="InterPro"/>
</dbReference>
<sequence>MASSPVPLVIQPTFNWAGNDGNWSTFQINVGTPPQSFDVFPSATGGEAWVISPDFCTRFAFEGCAASRGVQLINGSQSAGFQSNASDTWDGVGIYGLTTAQNLFGAVNGSYGLDSVSLGDSTSDALSGQLVAQVANESFWLGSLPLGAQSSEFDVERANVPSLLSSLKTANRTPSLSYGYSAGAYYHSAAGGLVLGGYDAAAFEPNNLSFSIDMNTSWPLTVNLRSMIATRSLVGTQAMPLGDSGLEMSIDSSVAQMWLPATVCDQLADIFGLAYDAETGLYLVNSTMHSQLINLNPEVTLTLATTSGSSDTVDIVLPYAAFDQQAGPPIYSNETMYFPIRRAADESQFVLGRTVLQEAYLIVDWERQNFTVAQSTHQNGVSSGNIVPIQPPEPESSSSGLWAGATAGIVVGVVVGLAVVLAGIWFLWWRKRRSQRKVNEMPVVEHYQPEKDDLAGAATSELPSEERKEMPGDDSRTEVDGVSSNKGHHELLSPMDTPQLMSSPVYEMEGDTGRQELDGTLADRDKARLYTHGM</sequence>
<dbReference type="InterPro" id="IPR033121">
    <property type="entry name" value="PEPTIDASE_A1"/>
</dbReference>
<dbReference type="KEGG" id="ffu:CLAFUR5_12595"/>
<dbReference type="OMA" id="MRCRKER"/>
<dbReference type="GO" id="GO:0006508">
    <property type="term" value="P:proteolysis"/>
    <property type="evidence" value="ECO:0007669"/>
    <property type="project" value="InterPro"/>
</dbReference>
<evidence type="ECO:0000259" key="4">
    <source>
        <dbReference type="PROSITE" id="PS51767"/>
    </source>
</evidence>
<dbReference type="PANTHER" id="PTHR47966">
    <property type="entry name" value="BETA-SITE APP-CLEAVING ENZYME, ISOFORM A-RELATED"/>
    <property type="match status" value="1"/>
</dbReference>
<dbReference type="PROSITE" id="PS51767">
    <property type="entry name" value="PEPTIDASE_A1"/>
    <property type="match status" value="1"/>
</dbReference>